<dbReference type="SUPFAM" id="SSF53850">
    <property type="entry name" value="Periplasmic binding protein-like II"/>
    <property type="match status" value="1"/>
</dbReference>
<name>A0A246JEI6_9BURK</name>
<evidence type="ECO:0000313" key="2">
    <source>
        <dbReference type="Proteomes" id="UP000197468"/>
    </source>
</evidence>
<dbReference type="EMBL" id="NIOF01000004">
    <property type="protein sequence ID" value="OWQ90897.1"/>
    <property type="molecule type" value="Genomic_DNA"/>
</dbReference>
<reference evidence="1 2" key="1">
    <citation type="journal article" date="2008" name="Int. J. Syst. Evol. Microbiol.">
        <title>Description of Roseateles aquatilis sp. nov. and Roseateles terrae sp. nov., in the class Betaproteobacteria, and emended description of the genus Roseateles.</title>
        <authorList>
            <person name="Gomila M."/>
            <person name="Bowien B."/>
            <person name="Falsen E."/>
            <person name="Moore E.R."/>
            <person name="Lalucat J."/>
        </authorList>
    </citation>
    <scope>NUCLEOTIDE SEQUENCE [LARGE SCALE GENOMIC DNA]</scope>
    <source>
        <strain evidence="1 2">CCUG 48205</strain>
    </source>
</reference>
<dbReference type="AlphaFoldDB" id="A0A246JEI6"/>
<dbReference type="Gene3D" id="3.40.190.10">
    <property type="entry name" value="Periplasmic binding protein-like II"/>
    <property type="match status" value="2"/>
</dbReference>
<accession>A0A246JEI6</accession>
<gene>
    <name evidence="1" type="ORF">CDN99_12110</name>
</gene>
<keyword evidence="2" id="KW-1185">Reference proteome</keyword>
<evidence type="ECO:0000313" key="1">
    <source>
        <dbReference type="EMBL" id="OWQ90897.1"/>
    </source>
</evidence>
<dbReference type="Proteomes" id="UP000197468">
    <property type="component" value="Unassembled WGS sequence"/>
</dbReference>
<comment type="caution">
    <text evidence="1">The sequence shown here is derived from an EMBL/GenBank/DDBJ whole genome shotgun (WGS) entry which is preliminary data.</text>
</comment>
<organism evidence="1 2">
    <name type="scientific">Roseateles aquatilis</name>
    <dbReference type="NCBI Taxonomy" id="431061"/>
    <lineage>
        <taxon>Bacteria</taxon>
        <taxon>Pseudomonadati</taxon>
        <taxon>Pseudomonadota</taxon>
        <taxon>Betaproteobacteria</taxon>
        <taxon>Burkholderiales</taxon>
        <taxon>Sphaerotilaceae</taxon>
        <taxon>Roseateles</taxon>
    </lineage>
</organism>
<sequence length="280" mass="30606">MVEMRKPGMLLTLVPPVLALVASGLVHAHALACGPYRVGLKPYPQIYDRHGQEVGANRDQEGAGLDREFFTLLAARSGCAFVYELESQPRVWVRLREGSLDITSWAIPTEERLRHVTIVPLLTVRPMAYTWASAGVSTPRAFLARQELRAVVVKGSSYGPGFDAMLGTLAASARVSAVADVDAATRVFMAHRVDLIVTYPWVMARQLRAMPGKIEVADWHPDGPTIHSGLALSHRTVSAQDQARLLDALSTLQKDGTLKRLVDRYLPNSGVGFAPVLRAH</sequence>
<protein>
    <submittedName>
        <fullName evidence="1">Uncharacterized protein</fullName>
    </submittedName>
</protein>
<proteinExistence type="predicted"/>